<reference evidence="7" key="1">
    <citation type="submission" date="2016-01" db="EMBL/GenBank/DDBJ databases">
        <title>Reference transcriptome for the parasite Schistocephalus solidus: insights into the molecular evolution of parasitism.</title>
        <authorList>
            <person name="Hebert F.O."/>
            <person name="Grambauer S."/>
            <person name="Barber I."/>
            <person name="Landry C.R."/>
            <person name="Aubin-Horth N."/>
        </authorList>
    </citation>
    <scope>NUCLEOTIDE SEQUENCE</scope>
</reference>
<evidence type="ECO:0000313" key="7">
    <source>
        <dbReference type="EMBL" id="JAP60662.1"/>
    </source>
</evidence>
<keyword evidence="4" id="KW-0833">Ubl conjugation pathway</keyword>
<evidence type="ECO:0000256" key="5">
    <source>
        <dbReference type="ARBA" id="ARBA00023006"/>
    </source>
</evidence>
<accession>A0A0V0J519</accession>
<evidence type="ECO:0000256" key="2">
    <source>
        <dbReference type="ARBA" id="ARBA00021099"/>
    </source>
</evidence>
<evidence type="ECO:0000313" key="9">
    <source>
        <dbReference type="Proteomes" id="UP000275846"/>
    </source>
</evidence>
<dbReference type="EMBL" id="GEEE01002563">
    <property type="protein sequence ID" value="JAP60662.1"/>
    <property type="molecule type" value="Transcribed_RNA"/>
</dbReference>
<dbReference type="GO" id="GO:0000422">
    <property type="term" value="P:autophagy of mitochondrion"/>
    <property type="evidence" value="ECO:0007669"/>
    <property type="project" value="TreeGrafter"/>
</dbReference>
<dbReference type="Gene3D" id="3.30.1460.50">
    <property type="match status" value="1"/>
</dbReference>
<reference evidence="10" key="2">
    <citation type="submission" date="2016-06" db="UniProtKB">
        <authorList>
            <consortium name="WormBaseParasite"/>
        </authorList>
    </citation>
    <scope>IDENTIFICATION</scope>
</reference>
<protein>
    <recommendedName>
        <fullName evidence="2">Ubiquitin-like-conjugating enzyme ATG10</fullName>
    </recommendedName>
    <alternativeName>
        <fullName evidence="6">Autophagy-related protein 10</fullName>
    </alternativeName>
</protein>
<dbReference type="Proteomes" id="UP000275846">
    <property type="component" value="Unassembled WGS sequence"/>
</dbReference>
<dbReference type="GO" id="GO:0005829">
    <property type="term" value="C:cytosol"/>
    <property type="evidence" value="ECO:0007669"/>
    <property type="project" value="TreeGrafter"/>
</dbReference>
<dbReference type="GO" id="GO:0061651">
    <property type="term" value="F:Atg12 conjugating enzyme activity"/>
    <property type="evidence" value="ECO:0007669"/>
    <property type="project" value="TreeGrafter"/>
</dbReference>
<dbReference type="Pfam" id="PF03987">
    <property type="entry name" value="Autophagy_act_C"/>
    <property type="match status" value="1"/>
</dbReference>
<evidence type="ECO:0000313" key="10">
    <source>
        <dbReference type="WBParaSite" id="SSLN_0001401601-mRNA-1"/>
    </source>
</evidence>
<dbReference type="EMBL" id="GEEE01021505">
    <property type="protein sequence ID" value="JAP41720.1"/>
    <property type="molecule type" value="Transcribed_RNA"/>
</dbReference>
<gene>
    <name evidence="7" type="primary">ATG10</name>
    <name evidence="8" type="ORF">SSLN_LOCUS13504</name>
    <name evidence="7" type="ORF">TR137265</name>
</gene>
<dbReference type="InterPro" id="IPR007135">
    <property type="entry name" value="Atg3/Atg10"/>
</dbReference>
<keyword evidence="5" id="KW-0072">Autophagy</keyword>
<dbReference type="AlphaFoldDB" id="A0A0V0J519"/>
<reference evidence="8 9" key="3">
    <citation type="submission" date="2018-11" db="EMBL/GenBank/DDBJ databases">
        <authorList>
            <consortium name="Pathogen Informatics"/>
        </authorList>
    </citation>
    <scope>NUCLEOTIDE SEQUENCE [LARGE SCALE GENOMIC DNA]</scope>
    <source>
        <strain evidence="8 9">NST_G2</strain>
    </source>
</reference>
<dbReference type="PANTHER" id="PTHR14957:SF1">
    <property type="entry name" value="UBIQUITIN-LIKE-CONJUGATING ENZYME ATG10"/>
    <property type="match status" value="1"/>
</dbReference>
<dbReference type="STRING" id="70667.A0A0V0J519"/>
<organism evidence="7">
    <name type="scientific">Schistocephalus solidus</name>
    <name type="common">Tapeworm</name>
    <dbReference type="NCBI Taxonomy" id="70667"/>
    <lineage>
        <taxon>Eukaryota</taxon>
        <taxon>Metazoa</taxon>
        <taxon>Spiralia</taxon>
        <taxon>Lophotrochozoa</taxon>
        <taxon>Platyhelminthes</taxon>
        <taxon>Cestoda</taxon>
        <taxon>Eucestoda</taxon>
        <taxon>Diphyllobothriidea</taxon>
        <taxon>Diphyllobothriidae</taxon>
        <taxon>Schistocephalus</taxon>
    </lineage>
</organism>
<dbReference type="OrthoDB" id="4089664at2759"/>
<dbReference type="EMBL" id="UYSU01038140">
    <property type="protein sequence ID" value="VDL99889.1"/>
    <property type="molecule type" value="Genomic_DNA"/>
</dbReference>
<dbReference type="WBParaSite" id="SSLN_0001401601-mRNA-1">
    <property type="protein sequence ID" value="SSLN_0001401601-mRNA-1"/>
    <property type="gene ID" value="SSLN_0001401601"/>
</dbReference>
<evidence type="ECO:0000256" key="1">
    <source>
        <dbReference type="ARBA" id="ARBA00005696"/>
    </source>
</evidence>
<comment type="similarity">
    <text evidence="1">Belongs to the ATG10 family.</text>
</comment>
<dbReference type="EMBL" id="GEEE01008757">
    <property type="protein sequence ID" value="JAP54468.1"/>
    <property type="molecule type" value="Transcribed_RNA"/>
</dbReference>
<dbReference type="EMBL" id="GEEE01016043">
    <property type="protein sequence ID" value="JAP47182.1"/>
    <property type="molecule type" value="Transcribed_RNA"/>
</dbReference>
<sequence>MSKGTLSLTEFNNALRELFDVLKTAKTSNSWRLETANLCNSSELVCLTDAVSVEPSPSACTIAKSLRIEYRVIYNDVYEVPVLLFRGFYADGSPVDLLYFWSLFNSKYQQAQKLAPDSSDAMWYTISQTEHQLTGVPFYSLHPCKTVEFMQTVLSEVSEISPFRYLTLWLSSVAQYFNFEIPPSVVSYKD</sequence>
<evidence type="ECO:0000256" key="4">
    <source>
        <dbReference type="ARBA" id="ARBA00022786"/>
    </source>
</evidence>
<proteinExistence type="inferred from homology"/>
<evidence type="ECO:0000256" key="6">
    <source>
        <dbReference type="ARBA" id="ARBA00029833"/>
    </source>
</evidence>
<dbReference type="PANTHER" id="PTHR14957">
    <property type="entry name" value="UBIQUITIN-LIKE-CONJUGATING ENZYME ATG10"/>
    <property type="match status" value="1"/>
</dbReference>
<evidence type="ECO:0000313" key="8">
    <source>
        <dbReference type="EMBL" id="VDL99889.1"/>
    </source>
</evidence>
<keyword evidence="9" id="KW-1185">Reference proteome</keyword>
<name>A0A0V0J519_SCHSO</name>
<evidence type="ECO:0000256" key="3">
    <source>
        <dbReference type="ARBA" id="ARBA00022679"/>
    </source>
</evidence>
<keyword evidence="3" id="KW-0808">Transferase</keyword>
<dbReference type="GO" id="GO:0000045">
    <property type="term" value="P:autophagosome assembly"/>
    <property type="evidence" value="ECO:0007669"/>
    <property type="project" value="TreeGrafter"/>
</dbReference>
<dbReference type="GO" id="GO:0032446">
    <property type="term" value="P:protein modification by small protein conjugation"/>
    <property type="evidence" value="ECO:0007669"/>
    <property type="project" value="TreeGrafter"/>
</dbReference>